<dbReference type="PANTHER" id="PTHR11102:SF147">
    <property type="entry name" value="SEL1L ADAPTOR SUBUNIT OF ERAD E3 UBIQUITIN LIGASE"/>
    <property type="match status" value="1"/>
</dbReference>
<accession>A0A9W7XQU1</accession>
<evidence type="ECO:0000313" key="4">
    <source>
        <dbReference type="EMBL" id="KAJ1648212.1"/>
    </source>
</evidence>
<dbReference type="EMBL" id="JANBOH010000009">
    <property type="protein sequence ID" value="KAJ1648212.1"/>
    <property type="molecule type" value="Genomic_DNA"/>
</dbReference>
<sequence>MRLSAGFLLWAATASSIVRAESETTISRASTTDLVVPTTDASVVSEAYNNKVDRGFNYLDDQIKKNARRKAQAAEFEEIFSILQEYQSRVDKKNEQLLLQQKGAESMLKIRRDISQDMPELLRAPFQTVQQLISRVVKWGPHRGNAQMTAGQRKKPKELQAAVQKLERLADNGFEEAMVLRAQMKMYGQYSFPMDLKAAFAEYQQISETTGNAEAQYMLGFFYSTGIGGVPQKNSLALLYTSMAAMQGHIAAAMAMGFRMKMGLGVPADCTEALGYYQLVARTAIDHYLSGPPLGRTMPEYRIRLSDETQGVYGVKTGPYSLHRATGREDFDELVEYYRFSAQKGNLKAGLALADLYYSGHQHKPRNYTIAARHVRHVLSQIFTADGKLQADLTQAEVNVAGHAAGLYGIMLLRGEGVEEDTRLAAKWLEIGTKLGHGAATNALGYMYRHGIEVAASDEDAIELFKKAAEKNHSGGQVNYAMAVMLTMPKSAMSSLNRAARNGNVLAHYTLGQMYAPGVKQPDIKCHLAVASFCFVAENADWLHSPFPEAAAAFRRGDLAASALHYLRAAEMGYSVGQLNAAMLLEHAARVTNDSQQPSAAALYQTQEMLDRHAMVYWTRAANQNIPDARIKQGDHFYYGRGAERNPTKAAAAYRIAADAEKNGLAMWNLGYMFENGIGVARDFHLAKRYYDSSLEVNDSGRLAACASLVRLCAKYLWAWARGEDVGDAPLFFAPRLVTKAKEATGTGNGNSNGAYRAADMQNDNDNDDDDDNNDSGSGSGRDTVEDQNKNANHKPQQHLLPANQHGDVGFQPDEWDLGGDALDGEADSDELGSEEETTVGESVFFVVLFLAAAWMFLPLR</sequence>
<feature type="compositionally biased region" description="Acidic residues" evidence="2">
    <location>
        <begin position="814"/>
        <end position="838"/>
    </location>
</feature>
<feature type="chain" id="PRO_5040854760" evidence="3">
    <location>
        <begin position="21"/>
        <end position="861"/>
    </location>
</feature>
<evidence type="ECO:0000256" key="1">
    <source>
        <dbReference type="ARBA" id="ARBA00038101"/>
    </source>
</evidence>
<comment type="similarity">
    <text evidence="1">Belongs to the sel-1 family.</text>
</comment>
<dbReference type="InterPro" id="IPR006597">
    <property type="entry name" value="Sel1-like"/>
</dbReference>
<dbReference type="GO" id="GO:0005789">
    <property type="term" value="C:endoplasmic reticulum membrane"/>
    <property type="evidence" value="ECO:0007669"/>
    <property type="project" value="TreeGrafter"/>
</dbReference>
<dbReference type="GO" id="GO:0036503">
    <property type="term" value="P:ERAD pathway"/>
    <property type="evidence" value="ECO:0007669"/>
    <property type="project" value="TreeGrafter"/>
</dbReference>
<evidence type="ECO:0000256" key="2">
    <source>
        <dbReference type="SAM" id="MobiDB-lite"/>
    </source>
</evidence>
<dbReference type="Proteomes" id="UP001145021">
    <property type="component" value="Unassembled WGS sequence"/>
</dbReference>
<dbReference type="SUPFAM" id="SSF81901">
    <property type="entry name" value="HCP-like"/>
    <property type="match status" value="3"/>
</dbReference>
<proteinExistence type="inferred from homology"/>
<evidence type="ECO:0000256" key="3">
    <source>
        <dbReference type="SAM" id="SignalP"/>
    </source>
</evidence>
<name>A0A9W7XQU1_9FUNG</name>
<evidence type="ECO:0000313" key="5">
    <source>
        <dbReference type="Proteomes" id="UP001145021"/>
    </source>
</evidence>
<keyword evidence="5" id="KW-1185">Reference proteome</keyword>
<dbReference type="SMART" id="SM00671">
    <property type="entry name" value="SEL1"/>
    <property type="match status" value="7"/>
</dbReference>
<reference evidence="4" key="1">
    <citation type="submission" date="2022-07" db="EMBL/GenBank/DDBJ databases">
        <title>Phylogenomic reconstructions and comparative analyses of Kickxellomycotina fungi.</title>
        <authorList>
            <person name="Reynolds N.K."/>
            <person name="Stajich J.E."/>
            <person name="Barry K."/>
            <person name="Grigoriev I.V."/>
            <person name="Crous P."/>
            <person name="Smith M.E."/>
        </authorList>
    </citation>
    <scope>NUCLEOTIDE SEQUENCE</scope>
    <source>
        <strain evidence="4">NBRC 105413</strain>
    </source>
</reference>
<feature type="compositionally biased region" description="Acidic residues" evidence="2">
    <location>
        <begin position="763"/>
        <end position="774"/>
    </location>
</feature>
<dbReference type="PANTHER" id="PTHR11102">
    <property type="entry name" value="SEL-1-LIKE PROTEIN"/>
    <property type="match status" value="1"/>
</dbReference>
<gene>
    <name evidence="4" type="primary">HRD3</name>
    <name evidence="4" type="ORF">LPJ64_000473</name>
</gene>
<dbReference type="InterPro" id="IPR050767">
    <property type="entry name" value="Sel1_AlgK"/>
</dbReference>
<dbReference type="Gene3D" id="1.25.40.10">
    <property type="entry name" value="Tetratricopeptide repeat domain"/>
    <property type="match status" value="3"/>
</dbReference>
<feature type="signal peptide" evidence="3">
    <location>
        <begin position="1"/>
        <end position="20"/>
    </location>
</feature>
<keyword evidence="3" id="KW-0732">Signal</keyword>
<comment type="caution">
    <text evidence="4">The sequence shown here is derived from an EMBL/GenBank/DDBJ whole genome shotgun (WGS) entry which is preliminary data.</text>
</comment>
<protein>
    <submittedName>
        <fullName evidence="4">ERAD-associated protein</fullName>
    </submittedName>
</protein>
<dbReference type="AlphaFoldDB" id="A0A9W7XQU1"/>
<dbReference type="InterPro" id="IPR011990">
    <property type="entry name" value="TPR-like_helical_dom_sf"/>
</dbReference>
<dbReference type="Pfam" id="PF08238">
    <property type="entry name" value="Sel1"/>
    <property type="match status" value="6"/>
</dbReference>
<feature type="region of interest" description="Disordered" evidence="2">
    <location>
        <begin position="743"/>
        <end position="838"/>
    </location>
</feature>
<organism evidence="4 5">
    <name type="scientific">Coemansia asiatica</name>
    <dbReference type="NCBI Taxonomy" id="1052880"/>
    <lineage>
        <taxon>Eukaryota</taxon>
        <taxon>Fungi</taxon>
        <taxon>Fungi incertae sedis</taxon>
        <taxon>Zoopagomycota</taxon>
        <taxon>Kickxellomycotina</taxon>
        <taxon>Kickxellomycetes</taxon>
        <taxon>Kickxellales</taxon>
        <taxon>Kickxellaceae</taxon>
        <taxon>Coemansia</taxon>
    </lineage>
</organism>